<name>A0A7J7MV91_9MAGN</name>
<organism evidence="1 2">
    <name type="scientific">Kingdonia uniflora</name>
    <dbReference type="NCBI Taxonomy" id="39325"/>
    <lineage>
        <taxon>Eukaryota</taxon>
        <taxon>Viridiplantae</taxon>
        <taxon>Streptophyta</taxon>
        <taxon>Embryophyta</taxon>
        <taxon>Tracheophyta</taxon>
        <taxon>Spermatophyta</taxon>
        <taxon>Magnoliopsida</taxon>
        <taxon>Ranunculales</taxon>
        <taxon>Circaeasteraceae</taxon>
        <taxon>Kingdonia</taxon>
    </lineage>
</organism>
<comment type="caution">
    <text evidence="1">The sequence shown here is derived from an EMBL/GenBank/DDBJ whole genome shotgun (WGS) entry which is preliminary data.</text>
</comment>
<accession>A0A7J7MV91</accession>
<reference evidence="1 2" key="1">
    <citation type="journal article" date="2020" name="IScience">
        <title>Genome Sequencing of the Endangered Kingdonia uniflora (Circaeasteraceae, Ranunculales) Reveals Potential Mechanisms of Evolutionary Specialization.</title>
        <authorList>
            <person name="Sun Y."/>
            <person name="Deng T."/>
            <person name="Zhang A."/>
            <person name="Moore M.J."/>
            <person name="Landis J.B."/>
            <person name="Lin N."/>
            <person name="Zhang H."/>
            <person name="Zhang X."/>
            <person name="Huang J."/>
            <person name="Zhang X."/>
            <person name="Sun H."/>
            <person name="Wang H."/>
        </authorList>
    </citation>
    <scope>NUCLEOTIDE SEQUENCE [LARGE SCALE GENOMIC DNA]</scope>
    <source>
        <strain evidence="1">TB1705</strain>
        <tissue evidence="1">Leaf</tissue>
    </source>
</reference>
<dbReference type="EMBL" id="JACGCM010001219">
    <property type="protein sequence ID" value="KAF6158754.1"/>
    <property type="molecule type" value="Genomic_DNA"/>
</dbReference>
<evidence type="ECO:0000313" key="1">
    <source>
        <dbReference type="EMBL" id="KAF6158754.1"/>
    </source>
</evidence>
<proteinExistence type="predicted"/>
<evidence type="ECO:0000313" key="2">
    <source>
        <dbReference type="Proteomes" id="UP000541444"/>
    </source>
</evidence>
<dbReference type="AlphaFoldDB" id="A0A7J7MV91"/>
<gene>
    <name evidence="1" type="ORF">GIB67_040268</name>
</gene>
<keyword evidence="2" id="KW-1185">Reference proteome</keyword>
<dbReference type="OrthoDB" id="6073114at2759"/>
<dbReference type="Proteomes" id="UP000541444">
    <property type="component" value="Unassembled WGS sequence"/>
</dbReference>
<sequence length="75" mass="8651">MSGVRGAIEDVRAHSGWVIRDGDSIDLWRDNWCSPISLKDWINDDYIPWNDLHAKVSSIIVEGRWVIPISCCFTY</sequence>
<protein>
    <submittedName>
        <fullName evidence="1">Uncharacterized protein</fullName>
    </submittedName>
</protein>